<evidence type="ECO:0000313" key="1">
    <source>
        <dbReference type="EMBL" id="DAD74578.1"/>
    </source>
</evidence>
<sequence>MTTKLDFNRNSYNVVVRSELVSPYLTNVEMVVRPINSHKLDIVAISNLNKTLIIKKLNAEVAYESVPVKGIQYERLIIKYVGNVLPEDIVNLEEVIKMQNCIM</sequence>
<reference evidence="1" key="1">
    <citation type="journal article" date="2021" name="Proc. Natl. Acad. Sci. U.S.A.">
        <title>A Catalog of Tens of Thousands of Viruses from Human Metagenomes Reveals Hidden Associations with Chronic Diseases.</title>
        <authorList>
            <person name="Tisza M.J."/>
            <person name="Buck C.B."/>
        </authorList>
    </citation>
    <scope>NUCLEOTIDE SEQUENCE</scope>
    <source>
        <strain evidence="1">CtZgq1</strain>
    </source>
</reference>
<organism evidence="1">
    <name type="scientific">Myoviridae sp. ctZgq1</name>
    <dbReference type="NCBI Taxonomy" id="2826666"/>
    <lineage>
        <taxon>Viruses</taxon>
        <taxon>Duplodnaviria</taxon>
        <taxon>Heunggongvirae</taxon>
        <taxon>Uroviricota</taxon>
        <taxon>Caudoviricetes</taxon>
    </lineage>
</organism>
<dbReference type="EMBL" id="BK014762">
    <property type="protein sequence ID" value="DAD74578.1"/>
    <property type="molecule type" value="Genomic_DNA"/>
</dbReference>
<proteinExistence type="predicted"/>
<name>A0A8S5LXD1_9CAUD</name>
<accession>A0A8S5LXD1</accession>
<protein>
    <submittedName>
        <fullName evidence="1">Uncharacterized protein</fullName>
    </submittedName>
</protein>